<evidence type="ECO:0000259" key="2">
    <source>
        <dbReference type="Pfam" id="PF20167"/>
    </source>
</evidence>
<dbReference type="InParanoid" id="A0A1Q3BSY3"/>
<dbReference type="OrthoDB" id="1752167at2759"/>
<feature type="domain" description="Putative plant transposon protein" evidence="2">
    <location>
        <begin position="77"/>
        <end position="254"/>
    </location>
</feature>
<proteinExistence type="predicted"/>
<keyword evidence="4" id="KW-1185">Reference proteome</keyword>
<dbReference type="AlphaFoldDB" id="A0A1Q3BSY3"/>
<sequence>MPRSKHIEAGQESTTKKKHLGEKKKRRTTDPPSPQEIPPVVRYPETYFDRKILVGKTLDFDFCNSEGFPIVEWLEAQGLAPLFQINFPYYPELIKEFYINILPSIKVDLNTTVKYTEIGFSSPTLATILKIPYEGARGWNQRNWIINDDFDKEEYVRMLFGENSHCMQRVYTRNLSLHHRFVHRAIATHILPKAGGFDEVTHMEAYTMYHLITGKRINVPNLIIHHMLAIQERENARLAYSNIITKILMHFGVDLSGELHHSLQSTDKLGKGTVSRMGFKKLKRLGTWIPREEDLNRMIEEEGEEMGEEAQGEATNEPQLYPT</sequence>
<organism evidence="3 4">
    <name type="scientific">Cephalotus follicularis</name>
    <name type="common">Albany pitcher plant</name>
    <dbReference type="NCBI Taxonomy" id="3775"/>
    <lineage>
        <taxon>Eukaryota</taxon>
        <taxon>Viridiplantae</taxon>
        <taxon>Streptophyta</taxon>
        <taxon>Embryophyta</taxon>
        <taxon>Tracheophyta</taxon>
        <taxon>Spermatophyta</taxon>
        <taxon>Magnoliopsida</taxon>
        <taxon>eudicotyledons</taxon>
        <taxon>Gunneridae</taxon>
        <taxon>Pentapetalae</taxon>
        <taxon>rosids</taxon>
        <taxon>fabids</taxon>
        <taxon>Oxalidales</taxon>
        <taxon>Cephalotaceae</taxon>
        <taxon>Cephalotus</taxon>
    </lineage>
</organism>
<feature type="compositionally biased region" description="Polar residues" evidence="1">
    <location>
        <begin position="314"/>
        <end position="323"/>
    </location>
</feature>
<gene>
    <name evidence="3" type="ORF">CFOL_v3_14516</name>
</gene>
<dbReference type="EMBL" id="BDDD01000863">
    <property type="protein sequence ID" value="GAV71022.1"/>
    <property type="molecule type" value="Genomic_DNA"/>
</dbReference>
<feature type="region of interest" description="Disordered" evidence="1">
    <location>
        <begin position="299"/>
        <end position="323"/>
    </location>
</feature>
<protein>
    <recommendedName>
        <fullName evidence="2">Putative plant transposon protein domain-containing protein</fullName>
    </recommendedName>
</protein>
<dbReference type="Pfam" id="PF20167">
    <property type="entry name" value="Transposase_32"/>
    <property type="match status" value="1"/>
</dbReference>
<dbReference type="InterPro" id="IPR046796">
    <property type="entry name" value="Transposase_32_dom"/>
</dbReference>
<feature type="compositionally biased region" description="Acidic residues" evidence="1">
    <location>
        <begin position="301"/>
        <end position="311"/>
    </location>
</feature>
<comment type="caution">
    <text evidence="3">The sequence shown here is derived from an EMBL/GenBank/DDBJ whole genome shotgun (WGS) entry which is preliminary data.</text>
</comment>
<evidence type="ECO:0000313" key="4">
    <source>
        <dbReference type="Proteomes" id="UP000187406"/>
    </source>
</evidence>
<reference evidence="4" key="1">
    <citation type="submission" date="2016-04" db="EMBL/GenBank/DDBJ databases">
        <title>Cephalotus genome sequencing.</title>
        <authorList>
            <person name="Fukushima K."/>
            <person name="Hasebe M."/>
            <person name="Fang X."/>
        </authorList>
    </citation>
    <scope>NUCLEOTIDE SEQUENCE [LARGE SCALE GENOMIC DNA]</scope>
    <source>
        <strain evidence="4">cv. St1</strain>
    </source>
</reference>
<feature type="compositionally biased region" description="Basic residues" evidence="1">
    <location>
        <begin position="16"/>
        <end position="27"/>
    </location>
</feature>
<accession>A0A1Q3BSY3</accession>
<feature type="region of interest" description="Disordered" evidence="1">
    <location>
        <begin position="1"/>
        <end position="39"/>
    </location>
</feature>
<evidence type="ECO:0000256" key="1">
    <source>
        <dbReference type="SAM" id="MobiDB-lite"/>
    </source>
</evidence>
<evidence type="ECO:0000313" key="3">
    <source>
        <dbReference type="EMBL" id="GAV71022.1"/>
    </source>
</evidence>
<name>A0A1Q3BSY3_CEPFO</name>
<dbReference type="Proteomes" id="UP000187406">
    <property type="component" value="Unassembled WGS sequence"/>
</dbReference>